<proteinExistence type="predicted"/>
<evidence type="ECO:0000313" key="2">
    <source>
        <dbReference type="Proteomes" id="UP001497535"/>
    </source>
</evidence>
<gene>
    <name evidence="1" type="ORF">MENTE1834_LOCUS10712</name>
</gene>
<accession>A0ACB0YDB3</accession>
<name>A0ACB0YDB3_MELEN</name>
<dbReference type="EMBL" id="CAVMJV010000010">
    <property type="protein sequence ID" value="CAK5042040.1"/>
    <property type="molecule type" value="Genomic_DNA"/>
</dbReference>
<sequence length="51" mass="5946">MKWSFVTVPDEFLILARKHLCRFVVRFVAVVSILFLLFHPNITDIFPGLAK</sequence>
<organism evidence="1 2">
    <name type="scientific">Meloidogyne enterolobii</name>
    <name type="common">Root-knot nematode worm</name>
    <name type="synonym">Meloidogyne mayaguensis</name>
    <dbReference type="NCBI Taxonomy" id="390850"/>
    <lineage>
        <taxon>Eukaryota</taxon>
        <taxon>Metazoa</taxon>
        <taxon>Ecdysozoa</taxon>
        <taxon>Nematoda</taxon>
        <taxon>Chromadorea</taxon>
        <taxon>Rhabditida</taxon>
        <taxon>Tylenchina</taxon>
        <taxon>Tylenchomorpha</taxon>
        <taxon>Tylenchoidea</taxon>
        <taxon>Meloidogynidae</taxon>
        <taxon>Meloidogyninae</taxon>
        <taxon>Meloidogyne</taxon>
    </lineage>
</organism>
<comment type="caution">
    <text evidence="1">The sequence shown here is derived from an EMBL/GenBank/DDBJ whole genome shotgun (WGS) entry which is preliminary data.</text>
</comment>
<keyword evidence="2" id="KW-1185">Reference proteome</keyword>
<reference evidence="1" key="1">
    <citation type="submission" date="2023-11" db="EMBL/GenBank/DDBJ databases">
        <authorList>
            <person name="Poullet M."/>
        </authorList>
    </citation>
    <scope>NUCLEOTIDE SEQUENCE</scope>
    <source>
        <strain evidence="1">E1834</strain>
    </source>
</reference>
<dbReference type="Proteomes" id="UP001497535">
    <property type="component" value="Unassembled WGS sequence"/>
</dbReference>
<evidence type="ECO:0000313" key="1">
    <source>
        <dbReference type="EMBL" id="CAK5042040.1"/>
    </source>
</evidence>
<protein>
    <submittedName>
        <fullName evidence="1">Uncharacterized protein</fullName>
    </submittedName>
</protein>